<keyword evidence="2" id="KW-1185">Reference proteome</keyword>
<evidence type="ECO:0000313" key="1">
    <source>
        <dbReference type="EMBL" id="EGO57528.1"/>
    </source>
</evidence>
<dbReference type="Proteomes" id="UP000008065">
    <property type="component" value="Unassembled WGS sequence"/>
</dbReference>
<dbReference type="VEuPathDB" id="FungiDB:NEUTE1DRAFT_116844"/>
<proteinExistence type="predicted"/>
<accession>F8ML53</accession>
<name>F8ML53_NEUT8</name>
<dbReference type="EMBL" id="GL891304">
    <property type="protein sequence ID" value="EGO57528.1"/>
    <property type="molecule type" value="Genomic_DNA"/>
</dbReference>
<evidence type="ECO:0000313" key="2">
    <source>
        <dbReference type="Proteomes" id="UP000008065"/>
    </source>
</evidence>
<sequence>MRLTDQLKFIARLSGLSQRSERDDLHVYAPTNARIAIGDYTIEKDIIEMNIGM</sequence>
<dbReference type="AlphaFoldDB" id="F8ML53"/>
<gene>
    <name evidence="1" type="ORF">NEUTE1DRAFT_116844</name>
</gene>
<protein>
    <submittedName>
        <fullName evidence="1">Uncharacterized protein</fullName>
    </submittedName>
</protein>
<dbReference type="KEGG" id="nte:NEUTE1DRAFT116844"/>
<organism evidence="1 2">
    <name type="scientific">Neurospora tetrasperma (strain FGSC 2508 / ATCC MYA-4615 / P0657)</name>
    <dbReference type="NCBI Taxonomy" id="510951"/>
    <lineage>
        <taxon>Eukaryota</taxon>
        <taxon>Fungi</taxon>
        <taxon>Dikarya</taxon>
        <taxon>Ascomycota</taxon>
        <taxon>Pezizomycotina</taxon>
        <taxon>Sordariomycetes</taxon>
        <taxon>Sordariomycetidae</taxon>
        <taxon>Sordariales</taxon>
        <taxon>Sordariaceae</taxon>
        <taxon>Neurospora</taxon>
    </lineage>
</organism>
<dbReference type="HOGENOM" id="CLU_3069256_0_0_1"/>
<dbReference type="RefSeq" id="XP_009850635.1">
    <property type="nucleotide sequence ID" value="XM_009852333.1"/>
</dbReference>
<reference evidence="2" key="1">
    <citation type="journal article" date="2011" name="Genetics">
        <title>Massive changes in genome architecture accompany the transition to self-fertility in the filamentous fungus Neurospora tetrasperma.</title>
        <authorList>
            <person name="Ellison C.E."/>
            <person name="Stajich J.E."/>
            <person name="Jacobson D.J."/>
            <person name="Natvig D.O."/>
            <person name="Lapidus A."/>
            <person name="Foster B."/>
            <person name="Aerts A."/>
            <person name="Riley R."/>
            <person name="Lindquist E.A."/>
            <person name="Grigoriev I.V."/>
            <person name="Taylor J.W."/>
        </authorList>
    </citation>
    <scope>NUCLEOTIDE SEQUENCE [LARGE SCALE GENOMIC DNA]</scope>
    <source>
        <strain evidence="2">FGSC 2508 / P0657</strain>
    </source>
</reference>
<dbReference type="GeneID" id="20823139"/>